<sequence>MLFESIQSIANIHSLGQKSVGCSSSSGYSQSNDGVAVVAPAKNPLPLNLAPNALESVYHTLIPKQNSTGRSSAPLLPKVL</sequence>
<dbReference type="Proteomes" id="UP000001064">
    <property type="component" value="Unassembled WGS sequence"/>
</dbReference>
<proteinExistence type="predicted"/>
<dbReference type="RefSeq" id="XP_003283208.1">
    <property type="nucleotide sequence ID" value="XM_003283160.1"/>
</dbReference>
<keyword evidence="2" id="KW-1185">Reference proteome</keyword>
<evidence type="ECO:0000313" key="1">
    <source>
        <dbReference type="EMBL" id="EGC40272.1"/>
    </source>
</evidence>
<organism evidence="1 2">
    <name type="scientific">Dictyostelium purpureum</name>
    <name type="common">Slime mold</name>
    <dbReference type="NCBI Taxonomy" id="5786"/>
    <lineage>
        <taxon>Eukaryota</taxon>
        <taxon>Amoebozoa</taxon>
        <taxon>Evosea</taxon>
        <taxon>Eumycetozoa</taxon>
        <taxon>Dictyostelia</taxon>
        <taxon>Dictyosteliales</taxon>
        <taxon>Dictyosteliaceae</taxon>
        <taxon>Dictyostelium</taxon>
    </lineage>
</organism>
<dbReference type="EMBL" id="GL870944">
    <property type="protein sequence ID" value="EGC40272.1"/>
    <property type="molecule type" value="Genomic_DNA"/>
</dbReference>
<accession>F0Z742</accession>
<name>F0Z742_DICPU</name>
<dbReference type="GeneID" id="10509147"/>
<reference evidence="2" key="1">
    <citation type="journal article" date="2011" name="Genome Biol.">
        <title>Comparative genomics of the social amoebae Dictyostelium discoideum and Dictyostelium purpureum.</title>
        <authorList>
            <consortium name="US DOE Joint Genome Institute (JGI-PGF)"/>
            <person name="Sucgang R."/>
            <person name="Kuo A."/>
            <person name="Tian X."/>
            <person name="Salerno W."/>
            <person name="Parikh A."/>
            <person name="Feasley C.L."/>
            <person name="Dalin E."/>
            <person name="Tu H."/>
            <person name="Huang E."/>
            <person name="Barry K."/>
            <person name="Lindquist E."/>
            <person name="Shapiro H."/>
            <person name="Bruce D."/>
            <person name="Schmutz J."/>
            <person name="Salamov A."/>
            <person name="Fey P."/>
            <person name="Gaudet P."/>
            <person name="Anjard C."/>
            <person name="Babu M.M."/>
            <person name="Basu S."/>
            <person name="Bushmanova Y."/>
            <person name="van der Wel H."/>
            <person name="Katoh-Kurasawa M."/>
            <person name="Dinh C."/>
            <person name="Coutinho P.M."/>
            <person name="Saito T."/>
            <person name="Elias M."/>
            <person name="Schaap P."/>
            <person name="Kay R.R."/>
            <person name="Henrissat B."/>
            <person name="Eichinger L."/>
            <person name="Rivero F."/>
            <person name="Putnam N.H."/>
            <person name="West C.M."/>
            <person name="Loomis W.F."/>
            <person name="Chisholm R.L."/>
            <person name="Shaulsky G."/>
            <person name="Strassmann J.E."/>
            <person name="Queller D.C."/>
            <person name="Kuspa A."/>
            <person name="Grigoriev I.V."/>
        </authorList>
    </citation>
    <scope>NUCLEOTIDE SEQUENCE [LARGE SCALE GENOMIC DNA]</scope>
    <source>
        <strain evidence="2">QSDP1</strain>
    </source>
</reference>
<dbReference type="KEGG" id="dpp:DICPUDRAFT_146875"/>
<dbReference type="InParanoid" id="F0Z742"/>
<dbReference type="VEuPathDB" id="AmoebaDB:DICPUDRAFT_146875"/>
<evidence type="ECO:0000313" key="2">
    <source>
        <dbReference type="Proteomes" id="UP000001064"/>
    </source>
</evidence>
<protein>
    <submittedName>
        <fullName evidence="1">Uncharacterized protein</fullName>
    </submittedName>
</protein>
<dbReference type="AlphaFoldDB" id="F0Z742"/>
<gene>
    <name evidence="1" type="ORF">DICPUDRAFT_146875</name>
</gene>